<dbReference type="GO" id="GO:0004523">
    <property type="term" value="F:RNA-DNA hybrid ribonuclease activity"/>
    <property type="evidence" value="ECO:0007669"/>
    <property type="project" value="InterPro"/>
</dbReference>
<sequence length="315" mass="36055">MWRLLNGALTVAQNIHKRIIAISPTCQRCHLENEFESHCFFFCPGSRGVWFTGTLALRTQDLSLNILEAVKQCVQLLDEEGIRIFCYTMWEIWKARNEEVIEHRRFDPIAVQKRVTSWLGIGSHGGDLSVHGRGTIGGKYQYHASHWQIITDGSWDTSNRAGTAHIIFKGGKLWRLGYHCHHFQDPFHTEVMAVKEALEHIQSSLSAEQRTHIQMYSDCEGVVNIVNEEDMENLPSWRAWEDVSQIIQTIYQSSNAISLTHIHRRAVKQAHDLANWARSTGACYQGMQRSTVPLEMGVATFLDTNFFQQVHEAPP</sequence>
<dbReference type="AlphaFoldDB" id="A0AAV8CS23"/>
<feature type="domain" description="Reverse transcriptase zinc-binding" evidence="2">
    <location>
        <begin position="1"/>
        <end position="50"/>
    </location>
</feature>
<evidence type="ECO:0000313" key="4">
    <source>
        <dbReference type="Proteomes" id="UP001140206"/>
    </source>
</evidence>
<dbReference type="InterPro" id="IPR044730">
    <property type="entry name" value="RNase_H-like_dom_plant"/>
</dbReference>
<name>A0AAV8CS23_9POAL</name>
<accession>A0AAV8CS23</accession>
<dbReference type="PANTHER" id="PTHR47074:SF11">
    <property type="entry name" value="REVERSE TRANSCRIPTASE-LIKE PROTEIN"/>
    <property type="match status" value="1"/>
</dbReference>
<dbReference type="PANTHER" id="PTHR47074">
    <property type="entry name" value="BNAC02G40300D PROTEIN"/>
    <property type="match status" value="1"/>
</dbReference>
<dbReference type="InterPro" id="IPR012337">
    <property type="entry name" value="RNaseH-like_sf"/>
</dbReference>
<evidence type="ECO:0000259" key="1">
    <source>
        <dbReference type="Pfam" id="PF13456"/>
    </source>
</evidence>
<dbReference type="SUPFAM" id="SSF53098">
    <property type="entry name" value="Ribonuclease H-like"/>
    <property type="match status" value="1"/>
</dbReference>
<comment type="caution">
    <text evidence="3">The sequence shown here is derived from an EMBL/GenBank/DDBJ whole genome shotgun (WGS) entry which is preliminary data.</text>
</comment>
<dbReference type="Gene3D" id="3.30.420.10">
    <property type="entry name" value="Ribonuclease H-like superfamily/Ribonuclease H"/>
    <property type="match status" value="1"/>
</dbReference>
<protein>
    <submittedName>
        <fullName evidence="3">Ribonuclease H-like superfamily protein</fullName>
    </submittedName>
</protein>
<dbReference type="GO" id="GO:0003676">
    <property type="term" value="F:nucleic acid binding"/>
    <property type="evidence" value="ECO:0007669"/>
    <property type="project" value="InterPro"/>
</dbReference>
<keyword evidence="4" id="KW-1185">Reference proteome</keyword>
<dbReference type="Pfam" id="PF13966">
    <property type="entry name" value="zf-RVT"/>
    <property type="match status" value="1"/>
</dbReference>
<proteinExistence type="predicted"/>
<dbReference type="InterPro" id="IPR002156">
    <property type="entry name" value="RNaseH_domain"/>
</dbReference>
<evidence type="ECO:0000259" key="2">
    <source>
        <dbReference type="Pfam" id="PF13966"/>
    </source>
</evidence>
<gene>
    <name evidence="3" type="ORF">LUZ62_068193</name>
</gene>
<organism evidence="3 4">
    <name type="scientific">Rhynchospora pubera</name>
    <dbReference type="NCBI Taxonomy" id="906938"/>
    <lineage>
        <taxon>Eukaryota</taxon>
        <taxon>Viridiplantae</taxon>
        <taxon>Streptophyta</taxon>
        <taxon>Embryophyta</taxon>
        <taxon>Tracheophyta</taxon>
        <taxon>Spermatophyta</taxon>
        <taxon>Magnoliopsida</taxon>
        <taxon>Liliopsida</taxon>
        <taxon>Poales</taxon>
        <taxon>Cyperaceae</taxon>
        <taxon>Cyperoideae</taxon>
        <taxon>Rhynchosporeae</taxon>
        <taxon>Rhynchospora</taxon>
    </lineage>
</organism>
<feature type="domain" description="RNase H type-1" evidence="1">
    <location>
        <begin position="151"/>
        <end position="277"/>
    </location>
</feature>
<dbReference type="Proteomes" id="UP001140206">
    <property type="component" value="Chromosome 4"/>
</dbReference>
<evidence type="ECO:0000313" key="3">
    <source>
        <dbReference type="EMBL" id="KAJ4757818.1"/>
    </source>
</evidence>
<dbReference type="Pfam" id="PF13456">
    <property type="entry name" value="RVT_3"/>
    <property type="match status" value="1"/>
</dbReference>
<reference evidence="3" key="1">
    <citation type="submission" date="2022-08" db="EMBL/GenBank/DDBJ databases">
        <authorList>
            <person name="Marques A."/>
        </authorList>
    </citation>
    <scope>NUCLEOTIDE SEQUENCE</scope>
    <source>
        <strain evidence="3">RhyPub2mFocal</strain>
        <tissue evidence="3">Leaves</tissue>
    </source>
</reference>
<dbReference type="EMBL" id="JAMFTS010000004">
    <property type="protein sequence ID" value="KAJ4757818.1"/>
    <property type="molecule type" value="Genomic_DNA"/>
</dbReference>
<dbReference type="InterPro" id="IPR036397">
    <property type="entry name" value="RNaseH_sf"/>
</dbReference>
<dbReference type="InterPro" id="IPR052929">
    <property type="entry name" value="RNase_H-like_EbsB-rel"/>
</dbReference>
<dbReference type="CDD" id="cd06222">
    <property type="entry name" value="RNase_H_like"/>
    <property type="match status" value="1"/>
</dbReference>
<dbReference type="InterPro" id="IPR026960">
    <property type="entry name" value="RVT-Znf"/>
</dbReference>